<keyword evidence="4" id="KW-0964">Secreted</keyword>
<dbReference type="GO" id="GO:0004650">
    <property type="term" value="F:polygalacturonase activity"/>
    <property type="evidence" value="ECO:0007669"/>
    <property type="project" value="InterPro"/>
</dbReference>
<dbReference type="GO" id="GO:0071555">
    <property type="term" value="P:cell wall organization"/>
    <property type="evidence" value="ECO:0007669"/>
    <property type="project" value="UniProtKB-KW"/>
</dbReference>
<dbReference type="SMART" id="SM00710">
    <property type="entry name" value="PbH1"/>
    <property type="match status" value="6"/>
</dbReference>
<evidence type="ECO:0000256" key="7">
    <source>
        <dbReference type="ARBA" id="ARBA00023316"/>
    </source>
</evidence>
<dbReference type="RefSeq" id="XP_027120742.1">
    <property type="nucleotide sequence ID" value="XM_027264941.1"/>
</dbReference>
<gene>
    <name evidence="12" type="primary">LOC113737762</name>
</gene>
<keyword evidence="11" id="KW-1185">Reference proteome</keyword>
<dbReference type="InterPro" id="IPR012334">
    <property type="entry name" value="Pectin_lyas_fold"/>
</dbReference>
<comment type="subcellular location">
    <subcellularLocation>
        <location evidence="1">Secreted</location>
        <location evidence="1">Cell wall</location>
    </subcellularLocation>
</comment>
<dbReference type="PROSITE" id="PS00502">
    <property type="entry name" value="POLYGALACTURONASE"/>
    <property type="match status" value="1"/>
</dbReference>
<evidence type="ECO:0000256" key="9">
    <source>
        <dbReference type="RuleBase" id="RU361169"/>
    </source>
</evidence>
<name>A0A6P6X4H5_COFAR</name>
<proteinExistence type="inferred from homology"/>
<accession>A0A6P6X4H5</accession>
<keyword evidence="10" id="KW-0732">Signal</keyword>
<dbReference type="InterPro" id="IPR000743">
    <property type="entry name" value="Glyco_hydro_28"/>
</dbReference>
<evidence type="ECO:0000256" key="2">
    <source>
        <dbReference type="ARBA" id="ARBA00008834"/>
    </source>
</evidence>
<reference evidence="11" key="1">
    <citation type="journal article" date="2025" name="Foods">
        <title>Unveiling the Microbial Signatures of Arabica Coffee Cherries: Insights into Ripeness Specific Diversity, Functional Traits, and Implications for Quality and Safety.</title>
        <authorList>
            <consortium name="RefSeq"/>
            <person name="Tenea G.N."/>
            <person name="Cifuentes V."/>
            <person name="Reyes P."/>
            <person name="Cevallos-Vallejos M."/>
        </authorList>
    </citation>
    <scope>NUCLEOTIDE SEQUENCE [LARGE SCALE GENOMIC DNA]</scope>
</reference>
<evidence type="ECO:0000313" key="12">
    <source>
        <dbReference type="RefSeq" id="XP_027120742.1"/>
    </source>
</evidence>
<evidence type="ECO:0000313" key="11">
    <source>
        <dbReference type="Proteomes" id="UP001652660"/>
    </source>
</evidence>
<dbReference type="OrthoDB" id="187139at2759"/>
<organism evidence="11 12">
    <name type="scientific">Coffea arabica</name>
    <name type="common">Arabian coffee</name>
    <dbReference type="NCBI Taxonomy" id="13443"/>
    <lineage>
        <taxon>Eukaryota</taxon>
        <taxon>Viridiplantae</taxon>
        <taxon>Streptophyta</taxon>
        <taxon>Embryophyta</taxon>
        <taxon>Tracheophyta</taxon>
        <taxon>Spermatophyta</taxon>
        <taxon>Magnoliopsida</taxon>
        <taxon>eudicotyledons</taxon>
        <taxon>Gunneridae</taxon>
        <taxon>Pentapetalae</taxon>
        <taxon>asterids</taxon>
        <taxon>lamiids</taxon>
        <taxon>Gentianales</taxon>
        <taxon>Rubiaceae</taxon>
        <taxon>Ixoroideae</taxon>
        <taxon>Gardenieae complex</taxon>
        <taxon>Bertiereae - Coffeeae clade</taxon>
        <taxon>Coffeeae</taxon>
        <taxon>Coffea</taxon>
    </lineage>
</organism>
<dbReference type="AlphaFoldDB" id="A0A6P6X4H5"/>
<dbReference type="Proteomes" id="UP001652660">
    <property type="component" value="Chromosome 3e"/>
</dbReference>
<evidence type="ECO:0000256" key="4">
    <source>
        <dbReference type="ARBA" id="ARBA00022525"/>
    </source>
</evidence>
<feature type="signal peptide" evidence="10">
    <location>
        <begin position="1"/>
        <end position="25"/>
    </location>
</feature>
<keyword evidence="7" id="KW-0961">Cell wall biogenesis/degradation</keyword>
<keyword evidence="5 9" id="KW-0378">Hydrolase</keyword>
<sequence>MAKCISILSILFLSILCHFTPNIAANNVVHFGARGDGRTDSTLPFLRAWMSACSSARPATVYVPRRTFLMKTVTFSGPCRSRIRFQIDGTLVAPNNHRALGNSGFWILFHKVSRLTIYGGTVDARGAGFWACRKNGRNCPAGARSISLIWCNNVLVSGLKSVNSQTMHMAIGHCSNVKIQNVKIIAPSGSPNTDGIHVESSIGVSILDSMIRTGDDCISIGPGSMNLWISRIGCGPGHGISIGSLGNSYNEAGVQNVTVTNSIFTKTQNGVRVKSWARPSGGYARNLHFRNLIMRNVAYPIIIDQKYCPDNVCPRQGSGVKISQVTYRNIKGTSATQAAVKFECSSSNPCRGITLHDIKLTYSNRLFDRPTVAYCSNAMGTHRGSVFPKSCF</sequence>
<feature type="active site" evidence="8">
    <location>
        <position position="238"/>
    </location>
</feature>
<keyword evidence="3" id="KW-0134">Cell wall</keyword>
<dbReference type="InterPro" id="IPR011050">
    <property type="entry name" value="Pectin_lyase_fold/virulence"/>
</dbReference>
<dbReference type="GO" id="GO:0005975">
    <property type="term" value="P:carbohydrate metabolic process"/>
    <property type="evidence" value="ECO:0007669"/>
    <property type="project" value="InterPro"/>
</dbReference>
<dbReference type="SUPFAM" id="SSF51126">
    <property type="entry name" value="Pectin lyase-like"/>
    <property type="match status" value="1"/>
</dbReference>
<comment type="similarity">
    <text evidence="2 9">Belongs to the glycosyl hydrolase 28 family.</text>
</comment>
<reference evidence="12" key="2">
    <citation type="submission" date="2025-08" db="UniProtKB">
        <authorList>
            <consortium name="RefSeq"/>
        </authorList>
    </citation>
    <scope>IDENTIFICATION</scope>
    <source>
        <tissue evidence="12">Leaves</tissue>
    </source>
</reference>
<protein>
    <submittedName>
        <fullName evidence="12">Polygalacturonase-like</fullName>
    </submittedName>
</protein>
<keyword evidence="6 9" id="KW-0326">Glycosidase</keyword>
<evidence type="ECO:0000256" key="3">
    <source>
        <dbReference type="ARBA" id="ARBA00022512"/>
    </source>
</evidence>
<dbReference type="GeneID" id="113737762"/>
<evidence type="ECO:0000256" key="1">
    <source>
        <dbReference type="ARBA" id="ARBA00004191"/>
    </source>
</evidence>
<evidence type="ECO:0000256" key="5">
    <source>
        <dbReference type="ARBA" id="ARBA00022801"/>
    </source>
</evidence>
<dbReference type="FunFam" id="2.160.20.10:FF:000004">
    <property type="entry name" value="Pectin lyase-like superfamily protein"/>
    <property type="match status" value="1"/>
</dbReference>
<dbReference type="InterPro" id="IPR006626">
    <property type="entry name" value="PbH1"/>
</dbReference>
<evidence type="ECO:0000256" key="10">
    <source>
        <dbReference type="SAM" id="SignalP"/>
    </source>
</evidence>
<dbReference type="Gene3D" id="2.160.20.10">
    <property type="entry name" value="Single-stranded right-handed beta-helix, Pectin lyase-like"/>
    <property type="match status" value="1"/>
</dbReference>
<evidence type="ECO:0000256" key="8">
    <source>
        <dbReference type="PROSITE-ProRule" id="PRU10052"/>
    </source>
</evidence>
<dbReference type="Pfam" id="PF00295">
    <property type="entry name" value="Glyco_hydro_28"/>
    <property type="match status" value="1"/>
</dbReference>
<feature type="chain" id="PRO_5028132773" evidence="10">
    <location>
        <begin position="26"/>
        <end position="392"/>
    </location>
</feature>
<evidence type="ECO:0000256" key="6">
    <source>
        <dbReference type="ARBA" id="ARBA00023295"/>
    </source>
</evidence>
<dbReference type="PANTHER" id="PTHR31375">
    <property type="match status" value="1"/>
</dbReference>